<organism evidence="1 2">
    <name type="scientific">Pseudomonas synxantha</name>
    <dbReference type="NCBI Taxonomy" id="47883"/>
    <lineage>
        <taxon>Bacteria</taxon>
        <taxon>Pseudomonadati</taxon>
        <taxon>Pseudomonadota</taxon>
        <taxon>Gammaproteobacteria</taxon>
        <taxon>Pseudomonadales</taxon>
        <taxon>Pseudomonadaceae</taxon>
        <taxon>Pseudomonas</taxon>
    </lineage>
</organism>
<reference evidence="1 2" key="1">
    <citation type="submission" date="2020-12" db="EMBL/GenBank/DDBJ databases">
        <title>Comparative genomic insights into the epidemiology and virulence of plant pathogenic Pseudomonads from Turkey.</title>
        <authorList>
            <person name="Dillon M."/>
            <person name="Ruiz-Bedoya T."/>
            <person name="Bendalovic-Torma C."/>
            <person name="Guttman K.M."/>
            <person name="Kwak H."/>
            <person name="Middleton M.A."/>
            <person name="Wang P.W."/>
            <person name="Horuz S."/>
            <person name="Aysan Y."/>
            <person name="Guttman D.S."/>
        </authorList>
    </citation>
    <scope>NUCLEOTIDE SEQUENCE [LARGE SCALE GENOMIC DNA]</scope>
    <source>
        <strain evidence="1 2">S5_IA_2b</strain>
    </source>
</reference>
<keyword evidence="2" id="KW-1185">Reference proteome</keyword>
<sequence>MITREEAEVAKAIWGEAKITHTLSISGLGLLKQNATAIIHSVIALGFSQVVAVKEFEKYEAAQQTTVKSSLEAIIAREEEYAKANRAYKAQKQSSTSMQILASLKI</sequence>
<dbReference type="Proteomes" id="UP000648914">
    <property type="component" value="Unassembled WGS sequence"/>
</dbReference>
<accession>A0ABS0UQS9</accession>
<proteinExistence type="predicted"/>
<protein>
    <submittedName>
        <fullName evidence="1">Uncharacterized protein</fullName>
    </submittedName>
</protein>
<dbReference type="EMBL" id="JAEILG010000098">
    <property type="protein sequence ID" value="MBI6567946.1"/>
    <property type="molecule type" value="Genomic_DNA"/>
</dbReference>
<evidence type="ECO:0000313" key="1">
    <source>
        <dbReference type="EMBL" id="MBI6567946.1"/>
    </source>
</evidence>
<gene>
    <name evidence="1" type="ORF">YA0852_28140</name>
</gene>
<evidence type="ECO:0000313" key="2">
    <source>
        <dbReference type="Proteomes" id="UP000648914"/>
    </source>
</evidence>
<comment type="caution">
    <text evidence="1">The sequence shown here is derived from an EMBL/GenBank/DDBJ whole genome shotgun (WGS) entry which is preliminary data.</text>
</comment>
<dbReference type="RefSeq" id="WP_198721125.1">
    <property type="nucleotide sequence ID" value="NZ_JAEIKU010000151.1"/>
</dbReference>
<name>A0ABS0UQS9_9PSED</name>